<gene>
    <name evidence="2" type="ORF">M0R45_019127</name>
</gene>
<sequence>MYQIRQSCTFRISIDHNDKMFRNGVCWAAASKTSSPPASGLHLKALASGSPEAASAYKSLQDGHPGRVSRTVAQRNETLGCRSGGDFGSGSGPGSEMRS</sequence>
<dbReference type="Proteomes" id="UP001457282">
    <property type="component" value="Unassembled WGS sequence"/>
</dbReference>
<dbReference type="EMBL" id="JBEDUW010000004">
    <property type="protein sequence ID" value="KAK9931871.1"/>
    <property type="molecule type" value="Genomic_DNA"/>
</dbReference>
<protein>
    <submittedName>
        <fullName evidence="2">Uncharacterized protein</fullName>
    </submittedName>
</protein>
<proteinExistence type="predicted"/>
<evidence type="ECO:0000313" key="3">
    <source>
        <dbReference type="Proteomes" id="UP001457282"/>
    </source>
</evidence>
<dbReference type="AlphaFoldDB" id="A0AAW1X6X4"/>
<organism evidence="2 3">
    <name type="scientific">Rubus argutus</name>
    <name type="common">Southern blackberry</name>
    <dbReference type="NCBI Taxonomy" id="59490"/>
    <lineage>
        <taxon>Eukaryota</taxon>
        <taxon>Viridiplantae</taxon>
        <taxon>Streptophyta</taxon>
        <taxon>Embryophyta</taxon>
        <taxon>Tracheophyta</taxon>
        <taxon>Spermatophyta</taxon>
        <taxon>Magnoliopsida</taxon>
        <taxon>eudicotyledons</taxon>
        <taxon>Gunneridae</taxon>
        <taxon>Pentapetalae</taxon>
        <taxon>rosids</taxon>
        <taxon>fabids</taxon>
        <taxon>Rosales</taxon>
        <taxon>Rosaceae</taxon>
        <taxon>Rosoideae</taxon>
        <taxon>Rosoideae incertae sedis</taxon>
        <taxon>Rubus</taxon>
    </lineage>
</organism>
<accession>A0AAW1X6X4</accession>
<keyword evidence="3" id="KW-1185">Reference proteome</keyword>
<feature type="region of interest" description="Disordered" evidence="1">
    <location>
        <begin position="76"/>
        <end position="99"/>
    </location>
</feature>
<comment type="caution">
    <text evidence="2">The sequence shown here is derived from an EMBL/GenBank/DDBJ whole genome shotgun (WGS) entry which is preliminary data.</text>
</comment>
<reference evidence="2 3" key="1">
    <citation type="journal article" date="2023" name="G3 (Bethesda)">
        <title>A chromosome-length genome assembly and annotation of blackberry (Rubus argutus, cv. 'Hillquist').</title>
        <authorList>
            <person name="Bruna T."/>
            <person name="Aryal R."/>
            <person name="Dudchenko O."/>
            <person name="Sargent D.J."/>
            <person name="Mead D."/>
            <person name="Buti M."/>
            <person name="Cavallini A."/>
            <person name="Hytonen T."/>
            <person name="Andres J."/>
            <person name="Pham M."/>
            <person name="Weisz D."/>
            <person name="Mascagni F."/>
            <person name="Usai G."/>
            <person name="Natali L."/>
            <person name="Bassil N."/>
            <person name="Fernandez G.E."/>
            <person name="Lomsadze A."/>
            <person name="Armour M."/>
            <person name="Olukolu B."/>
            <person name="Poorten T."/>
            <person name="Britton C."/>
            <person name="Davik J."/>
            <person name="Ashrafi H."/>
            <person name="Aiden E.L."/>
            <person name="Borodovsky M."/>
            <person name="Worthington M."/>
        </authorList>
    </citation>
    <scope>NUCLEOTIDE SEQUENCE [LARGE SCALE GENOMIC DNA]</scope>
    <source>
        <strain evidence="2">PI 553951</strain>
    </source>
</reference>
<evidence type="ECO:0000256" key="1">
    <source>
        <dbReference type="SAM" id="MobiDB-lite"/>
    </source>
</evidence>
<evidence type="ECO:0000313" key="2">
    <source>
        <dbReference type="EMBL" id="KAK9931871.1"/>
    </source>
</evidence>
<name>A0AAW1X6X4_RUBAR</name>
<feature type="compositionally biased region" description="Gly residues" evidence="1">
    <location>
        <begin position="82"/>
        <end position="93"/>
    </location>
</feature>